<reference evidence="1 2" key="2">
    <citation type="journal article" date="2019" name="G3 (Bethesda)">
        <title>Hybrid Assembly of the Genome of the Entomopathogenic Nematode Steinernema carpocapsae Identifies the X-Chromosome.</title>
        <authorList>
            <person name="Serra L."/>
            <person name="Macchietto M."/>
            <person name="Macias-Munoz A."/>
            <person name="McGill C.J."/>
            <person name="Rodriguez I.M."/>
            <person name="Rodriguez B."/>
            <person name="Murad R."/>
            <person name="Mortazavi A."/>
        </authorList>
    </citation>
    <scope>NUCLEOTIDE SEQUENCE [LARGE SCALE GENOMIC DNA]</scope>
    <source>
        <strain evidence="1 2">ALL</strain>
    </source>
</reference>
<comment type="caution">
    <text evidence="1">The sequence shown here is derived from an EMBL/GenBank/DDBJ whole genome shotgun (WGS) entry which is preliminary data.</text>
</comment>
<dbReference type="OrthoDB" id="6250301at2759"/>
<organism evidence="1 2">
    <name type="scientific">Steinernema carpocapsae</name>
    <name type="common">Entomopathogenic nematode</name>
    <dbReference type="NCBI Taxonomy" id="34508"/>
    <lineage>
        <taxon>Eukaryota</taxon>
        <taxon>Metazoa</taxon>
        <taxon>Ecdysozoa</taxon>
        <taxon>Nematoda</taxon>
        <taxon>Chromadorea</taxon>
        <taxon>Rhabditida</taxon>
        <taxon>Tylenchina</taxon>
        <taxon>Panagrolaimomorpha</taxon>
        <taxon>Strongyloidoidea</taxon>
        <taxon>Steinernematidae</taxon>
        <taxon>Steinernema</taxon>
    </lineage>
</organism>
<dbReference type="EMBL" id="AZBU02000001">
    <property type="protein sequence ID" value="TMS37902.1"/>
    <property type="molecule type" value="Genomic_DNA"/>
</dbReference>
<proteinExistence type="predicted"/>
<accession>A0A4U8UWQ5</accession>
<dbReference type="Proteomes" id="UP000298663">
    <property type="component" value="Unassembled WGS sequence"/>
</dbReference>
<evidence type="ECO:0000313" key="1">
    <source>
        <dbReference type="EMBL" id="TMS37902.1"/>
    </source>
</evidence>
<name>A0A4U8UWQ5_STECR</name>
<reference evidence="1 2" key="1">
    <citation type="journal article" date="2015" name="Genome Biol.">
        <title>Comparative genomics of Steinernema reveals deeply conserved gene regulatory networks.</title>
        <authorList>
            <person name="Dillman A.R."/>
            <person name="Macchietto M."/>
            <person name="Porter C.F."/>
            <person name="Rogers A."/>
            <person name="Williams B."/>
            <person name="Antoshechkin I."/>
            <person name="Lee M.M."/>
            <person name="Goodwin Z."/>
            <person name="Lu X."/>
            <person name="Lewis E.E."/>
            <person name="Goodrich-Blair H."/>
            <person name="Stock S.P."/>
            <person name="Adams B.J."/>
            <person name="Sternberg P.W."/>
            <person name="Mortazavi A."/>
        </authorList>
    </citation>
    <scope>NUCLEOTIDE SEQUENCE [LARGE SCALE GENOMIC DNA]</scope>
    <source>
        <strain evidence="1 2">ALL</strain>
    </source>
</reference>
<dbReference type="AlphaFoldDB" id="A0A4U8UWQ5"/>
<evidence type="ECO:0000313" key="2">
    <source>
        <dbReference type="Proteomes" id="UP000298663"/>
    </source>
</evidence>
<protein>
    <submittedName>
        <fullName evidence="1">Uncharacterized protein</fullName>
    </submittedName>
</protein>
<keyword evidence="2" id="KW-1185">Reference proteome</keyword>
<sequence length="68" mass="7840">MTKQNSNLYPYNLQLSLNRMRTPLVLTGNTIPYKFETCSSNNLRKFKGTGKQKHCRLLYPGSFLLSRG</sequence>
<gene>
    <name evidence="1" type="ORF">L596_004740</name>
</gene>